<dbReference type="GeneID" id="105891510"/>
<feature type="domain" description="EF-hand" evidence="5">
    <location>
        <begin position="303"/>
        <end position="338"/>
    </location>
</feature>
<evidence type="ECO:0000313" key="6">
    <source>
        <dbReference type="Proteomes" id="UP000515152"/>
    </source>
</evidence>
<dbReference type="Pfam" id="PF13202">
    <property type="entry name" value="EF-hand_5"/>
    <property type="match status" value="3"/>
</dbReference>
<dbReference type="FunFam" id="1.10.238.10:FF:000179">
    <property type="entry name" value="EF-hand calcium-binding domain-containing protein 6"/>
    <property type="match status" value="1"/>
</dbReference>
<feature type="region of interest" description="Disordered" evidence="4">
    <location>
        <begin position="1212"/>
        <end position="1237"/>
    </location>
</feature>
<evidence type="ECO:0000256" key="2">
    <source>
        <dbReference type="ARBA" id="ARBA00022737"/>
    </source>
</evidence>
<dbReference type="OrthoDB" id="26525at2759"/>
<dbReference type="GO" id="GO:0005509">
    <property type="term" value="F:calcium ion binding"/>
    <property type="evidence" value="ECO:0007669"/>
    <property type="project" value="InterPro"/>
</dbReference>
<keyword evidence="1" id="KW-0597">Phosphoprotein</keyword>
<evidence type="ECO:0000259" key="5">
    <source>
        <dbReference type="PROSITE" id="PS50222"/>
    </source>
</evidence>
<accession>A0A8M1KL50</accession>
<dbReference type="Pfam" id="PF13499">
    <property type="entry name" value="EF-hand_7"/>
    <property type="match status" value="2"/>
</dbReference>
<keyword evidence="3" id="KW-0106">Calcium</keyword>
<evidence type="ECO:0000313" key="7">
    <source>
        <dbReference type="RefSeq" id="XP_042563305.1"/>
    </source>
</evidence>
<feature type="domain" description="EF-hand" evidence="5">
    <location>
        <begin position="890"/>
        <end position="925"/>
    </location>
</feature>
<dbReference type="PANTHER" id="PTHR20875">
    <property type="entry name" value="EF-HAND CALCIUM-BINDING DOMAIN-CONTAINING PROTEIN 6-RELATED"/>
    <property type="match status" value="1"/>
</dbReference>
<dbReference type="KEGG" id="char:105891510"/>
<keyword evidence="2" id="KW-0677">Repeat</keyword>
<dbReference type="CTD" id="64800"/>
<dbReference type="PROSITE" id="PS50222">
    <property type="entry name" value="EF_HAND_2"/>
    <property type="match status" value="7"/>
</dbReference>
<gene>
    <name evidence="7" type="primary">efcab6</name>
</gene>
<dbReference type="InterPro" id="IPR018247">
    <property type="entry name" value="EF_Hand_1_Ca_BS"/>
</dbReference>
<feature type="domain" description="EF-hand" evidence="5">
    <location>
        <begin position="737"/>
        <end position="772"/>
    </location>
</feature>
<feature type="domain" description="EF-hand" evidence="5">
    <location>
        <begin position="1026"/>
        <end position="1061"/>
    </location>
</feature>
<feature type="domain" description="EF-hand" evidence="5">
    <location>
        <begin position="404"/>
        <end position="439"/>
    </location>
</feature>
<dbReference type="Pfam" id="PF13833">
    <property type="entry name" value="EF-hand_8"/>
    <property type="match status" value="1"/>
</dbReference>
<dbReference type="InterPro" id="IPR002048">
    <property type="entry name" value="EF_hand_dom"/>
</dbReference>
<protein>
    <submittedName>
        <fullName evidence="7">EF-hand calcium-binding domain-containing protein 6</fullName>
    </submittedName>
</protein>
<evidence type="ECO:0000256" key="1">
    <source>
        <dbReference type="ARBA" id="ARBA00022553"/>
    </source>
</evidence>
<dbReference type="SMART" id="SM00054">
    <property type="entry name" value="EFh"/>
    <property type="match status" value="12"/>
</dbReference>
<feature type="domain" description="EF-hand" evidence="5">
    <location>
        <begin position="177"/>
        <end position="212"/>
    </location>
</feature>
<dbReference type="InterPro" id="IPR052603">
    <property type="entry name" value="EFCB6"/>
</dbReference>
<feature type="region of interest" description="Disordered" evidence="4">
    <location>
        <begin position="29"/>
        <end position="52"/>
    </location>
</feature>
<evidence type="ECO:0000256" key="3">
    <source>
        <dbReference type="ARBA" id="ARBA00022837"/>
    </source>
</evidence>
<evidence type="ECO:0000256" key="4">
    <source>
        <dbReference type="SAM" id="MobiDB-lite"/>
    </source>
</evidence>
<dbReference type="RefSeq" id="XP_042563305.1">
    <property type="nucleotide sequence ID" value="XM_042707371.1"/>
</dbReference>
<dbReference type="InterPro" id="IPR015070">
    <property type="entry name" value="EF_hand_DJBP"/>
</dbReference>
<dbReference type="CDD" id="cd00051">
    <property type="entry name" value="EFh"/>
    <property type="match status" value="2"/>
</dbReference>
<proteinExistence type="predicted"/>
<organism evidence="6 7">
    <name type="scientific">Clupea harengus</name>
    <name type="common">Atlantic herring</name>
    <dbReference type="NCBI Taxonomy" id="7950"/>
    <lineage>
        <taxon>Eukaryota</taxon>
        <taxon>Metazoa</taxon>
        <taxon>Chordata</taxon>
        <taxon>Craniata</taxon>
        <taxon>Vertebrata</taxon>
        <taxon>Euteleostomi</taxon>
        <taxon>Actinopterygii</taxon>
        <taxon>Neopterygii</taxon>
        <taxon>Teleostei</taxon>
        <taxon>Clupei</taxon>
        <taxon>Clupeiformes</taxon>
        <taxon>Clupeoidei</taxon>
        <taxon>Clupeidae</taxon>
        <taxon>Clupea</taxon>
    </lineage>
</organism>
<dbReference type="PANTHER" id="PTHR20875:SF2">
    <property type="entry name" value="EF-HAND CALCIUM-BINDING DOMAIN-CONTAINING PROTEIN 6"/>
    <property type="match status" value="1"/>
</dbReference>
<dbReference type="FunFam" id="1.10.238.10:FF:000121">
    <property type="entry name" value="EF-hand calcium-binding domain-containing protein 6"/>
    <property type="match status" value="2"/>
</dbReference>
<dbReference type="PROSITE" id="PS00018">
    <property type="entry name" value="EF_HAND_1"/>
    <property type="match status" value="2"/>
</dbReference>
<reference evidence="7" key="1">
    <citation type="submission" date="2025-08" db="UniProtKB">
        <authorList>
            <consortium name="RefSeq"/>
        </authorList>
    </citation>
    <scope>IDENTIFICATION</scope>
</reference>
<dbReference type="Proteomes" id="UP000515152">
    <property type="component" value="Chromosome 3"/>
</dbReference>
<sequence>MMYSARPLNAGLTEWRPISRGLLMAPRIKSSQRSLSQSRDSSASDLRSDSATSVQSVADENLTLADIDRMFAQKVEDKKDDLRAAFQAFDLEGNSTITKGEFKRVIEHFLINLTQPQFDLLLTKVPKRANGSVAYMEFLRKYCRISSAKQRIPNICENQQNQTLGELQCNLKDKIGSNLKNVTRAFRLFDFNLDGQIQQHEFRRVLEAYCFPLSEHDFQRLWSHYSTSNTDTVFYKEFLERLGADCESGRNTTPDGVKQALNWDICDRMCRKKQHRKTAWADTDSNGDNFDEIHTKFLKKMSMNYNLVEKALHAFDITGSGLISPEDLKSVLSSFIFPMNERIFHGLVSRFGVKTTEPISWNQFLALFQDEKRPLSDRKCSAPVTSDQSSVDKFLPKLRQHVQEVYTLLKRAFQIFDENKTGVLPWGELRRVVEGLTFPLTDEQFKGLVDLLDPECSGVINYGQFIELCQNRPTSGPMQINKHRRSLEVRSQTDQSQMSSVAVATWITVETILRDRLTKRLDAVMKLFDQLDCTLNGTVSQVDLKRVVQQYGLPVSDSHFEKLCAPFRHSGRIYYKQFLKGLGIQNIRDEDISTHESPSLFQRTGSAYHAQFKTQALQDVVLRELRERLDGRGVGLHDCLKKSRGGPKAILTLADFSKILEDCRIFLDKRQLQTLTQALGFCNGQMSHLDFVAKFKKNTGKERNDEPERIKENLKGKPTSLVSAEECLQQLKKRIQEFHGDALTAFHVMDKNRDGVVNWRDFRELFESLQFVIKNKEYQRLVDLMGFQNGATLNYAEFFELVHRSSQEDGPLLFVTKSGSEGPCENVGHPSTSDQLLDLAFEQIHDRLVADVRHRWSEISKDLCHFNEHGETIIHKIDLRRHLYKYSLPITPRDFEKLWMRYDKEGKGFLTQSDFLEMLNVVPEGQDHFLQPPISEGKLDTQLDQHVDREMSPLCGDVISQDLSLGVNLLSEKVSYQDFLKHFVRGLDCSLSADSPLTRSAVQSPQSTEDLSPERALERIREVVTVSSDPLNKAFSAFDKMGSGVISALEFRQVLDHFCFKLSDRQFNHLLKKLKNRQEGNGMVNWRQFLETFQFNRNETAEEWLEKLEKVRFPSQPRPLPISEILGRIKDVVSTRLYVITKEMVALDYAHINVISKQDFKQICDRYFMRLTSEQFENLWNILPVNPYGNLDFHEFLMKFSGNVKEFDDHVLQEGQGPTSPAPVSPDSKANILKRPKTASCSIRSSKAVEVPEQTKRPYSAGAKTASPLNGETVNRRVRSLIHSCWKIIQRRCREMDLDRLGEIEVGTFLGIMEELHIQMTPLEFEQLMAKYEVNSKGRIRYSDFLRHFVLPHRSPSTSLLPKSKLHLPKMPMSAGPMSSQCEEAMVRIYGPIQQFWRCMRRSFLSFDKERSRKISLQNFRKVLRQYRVNLSEEEFFHVTSFFDKDMSGKISYNEFLSTFLG</sequence>
<name>A0A8M1KL50_CLUHA</name>
<feature type="domain" description="EF-hand" evidence="5">
    <location>
        <begin position="77"/>
        <end position="112"/>
    </location>
</feature>
<dbReference type="Pfam" id="PF08976">
    <property type="entry name" value="EF-hand_11"/>
    <property type="match status" value="2"/>
</dbReference>
<keyword evidence="6" id="KW-1185">Reference proteome</keyword>
<feature type="compositionally biased region" description="Low complexity" evidence="4">
    <location>
        <begin position="31"/>
        <end position="51"/>
    </location>
</feature>